<dbReference type="Proteomes" id="UP000321490">
    <property type="component" value="Unassembled WGS sequence"/>
</dbReference>
<comment type="caution">
    <text evidence="2">The sequence shown here is derived from an EMBL/GenBank/DDBJ whole genome shotgun (WGS) entry which is preliminary data.</text>
</comment>
<keyword evidence="3" id="KW-1185">Reference proteome</keyword>
<organism evidence="2 3">
    <name type="scientific">Modestobacter roseus</name>
    <dbReference type="NCBI Taxonomy" id="1181884"/>
    <lineage>
        <taxon>Bacteria</taxon>
        <taxon>Bacillati</taxon>
        <taxon>Actinomycetota</taxon>
        <taxon>Actinomycetes</taxon>
        <taxon>Geodermatophilales</taxon>
        <taxon>Geodermatophilaceae</taxon>
        <taxon>Modestobacter</taxon>
    </lineage>
</organism>
<dbReference type="EMBL" id="VLKF01000001">
    <property type="protein sequence ID" value="TWH75340.1"/>
    <property type="molecule type" value="Genomic_DNA"/>
</dbReference>
<dbReference type="GO" id="GO:0005975">
    <property type="term" value="P:carbohydrate metabolic process"/>
    <property type="evidence" value="ECO:0007669"/>
    <property type="project" value="InterPro"/>
</dbReference>
<accession>A0A562IWW9</accession>
<feature type="domain" description="GH16" evidence="1">
    <location>
        <begin position="40"/>
        <end position="271"/>
    </location>
</feature>
<proteinExistence type="predicted"/>
<dbReference type="Gene3D" id="2.60.120.200">
    <property type="match status" value="1"/>
</dbReference>
<dbReference type="AlphaFoldDB" id="A0A562IWW9"/>
<dbReference type="PROSITE" id="PS51762">
    <property type="entry name" value="GH16_2"/>
    <property type="match status" value="1"/>
</dbReference>
<evidence type="ECO:0000259" key="1">
    <source>
        <dbReference type="PROSITE" id="PS51762"/>
    </source>
</evidence>
<dbReference type="Pfam" id="PF00722">
    <property type="entry name" value="Glyco_hydro_16"/>
    <property type="match status" value="1"/>
</dbReference>
<dbReference type="GO" id="GO:0004553">
    <property type="term" value="F:hydrolase activity, hydrolyzing O-glycosyl compounds"/>
    <property type="evidence" value="ECO:0007669"/>
    <property type="project" value="InterPro"/>
</dbReference>
<evidence type="ECO:0000313" key="2">
    <source>
        <dbReference type="EMBL" id="TWH75340.1"/>
    </source>
</evidence>
<sequence length="271" mass="29511">MPGGRPRSSQPFRRLLAGAALLGSQLTAGPSTELPAWDLPGWQLVLAEDFDSPAGPGRFATTYPGWAGYDGAQDTSRHLGRPAATQGQYDSAGTTTVHDGLVDIRLHTANGTPRVMALTPTPDGQWWDGSTYGRYSVRFRTETVPGYKVAWLLWPTSDEWTEGEIDFPEGALGDEIAGASHSTAGDPSVNAWTVDTGATMAEWHVATIEWLPDRLTFTLDDRSWTTTEPTAIPHRPMRWVLQTETELTAGPPDPEVSGHVYVDWVAAWRPG</sequence>
<gene>
    <name evidence="2" type="ORF">JD78_03896</name>
</gene>
<dbReference type="SUPFAM" id="SSF49899">
    <property type="entry name" value="Concanavalin A-like lectins/glucanases"/>
    <property type="match status" value="1"/>
</dbReference>
<reference evidence="2 3" key="1">
    <citation type="submission" date="2019-07" db="EMBL/GenBank/DDBJ databases">
        <title>R&amp;d 2014.</title>
        <authorList>
            <person name="Klenk H.-P."/>
        </authorList>
    </citation>
    <scope>NUCLEOTIDE SEQUENCE [LARGE SCALE GENOMIC DNA]</scope>
    <source>
        <strain evidence="2 3">DSM 45764</strain>
    </source>
</reference>
<keyword evidence="2" id="KW-0378">Hydrolase</keyword>
<dbReference type="RefSeq" id="WP_166521324.1">
    <property type="nucleotide sequence ID" value="NZ_VLKF01000001.1"/>
</dbReference>
<evidence type="ECO:0000313" key="3">
    <source>
        <dbReference type="Proteomes" id="UP000321490"/>
    </source>
</evidence>
<dbReference type="InterPro" id="IPR000757">
    <property type="entry name" value="Beta-glucanase-like"/>
</dbReference>
<dbReference type="CDD" id="cd00413">
    <property type="entry name" value="Glyco_hydrolase_16"/>
    <property type="match status" value="1"/>
</dbReference>
<protein>
    <submittedName>
        <fullName evidence="2">Glycosyl hydrolase family 16</fullName>
    </submittedName>
</protein>
<name>A0A562IWW9_9ACTN</name>
<dbReference type="InterPro" id="IPR013320">
    <property type="entry name" value="ConA-like_dom_sf"/>
</dbReference>